<dbReference type="PANTHER" id="PTHR15136:SF5">
    <property type="entry name" value="STROMAL INTERACTION MOLECULE HOMOLOG"/>
    <property type="match status" value="1"/>
</dbReference>
<keyword evidence="4 16" id="KW-0812">Transmembrane</keyword>
<organism evidence="19 20">
    <name type="scientific">Strigamia maritima</name>
    <name type="common">European centipede</name>
    <name type="synonym">Geophilus maritimus</name>
    <dbReference type="NCBI Taxonomy" id="126957"/>
    <lineage>
        <taxon>Eukaryota</taxon>
        <taxon>Metazoa</taxon>
        <taxon>Ecdysozoa</taxon>
        <taxon>Arthropoda</taxon>
        <taxon>Myriapoda</taxon>
        <taxon>Chilopoda</taxon>
        <taxon>Pleurostigmophora</taxon>
        <taxon>Geophilomorpha</taxon>
        <taxon>Linotaeniidae</taxon>
        <taxon>Strigamia</taxon>
    </lineage>
</organism>
<evidence type="ECO:0000256" key="12">
    <source>
        <dbReference type="ARBA" id="ARBA00023180"/>
    </source>
</evidence>
<dbReference type="PANTHER" id="PTHR15136">
    <property type="entry name" value="STROMAL INTERACTION MOLECULE HOMOLOG"/>
    <property type="match status" value="1"/>
</dbReference>
<dbReference type="AlphaFoldDB" id="T1JCG0"/>
<keyword evidence="11 16" id="KW-0472">Membrane</keyword>
<accession>T1JCG0</accession>
<keyword evidence="9 14" id="KW-0175">Coiled coil</keyword>
<keyword evidence="7" id="KW-0106">Calcium</keyword>
<evidence type="ECO:0000256" key="15">
    <source>
        <dbReference type="SAM" id="MobiDB-lite"/>
    </source>
</evidence>
<keyword evidence="8 16" id="KW-1133">Transmembrane helix</keyword>
<dbReference type="GO" id="GO:0005509">
    <property type="term" value="F:calcium ion binding"/>
    <property type="evidence" value="ECO:0007669"/>
    <property type="project" value="TreeGrafter"/>
</dbReference>
<sequence>MSLKTCLLCFLLLRFLFHPSTCSTPSVSPRSDSEDGTRESTECVDDSSCADKLGFDAIMALHRILDDDANGAVDVTESDEFLREELQYENGYERRHNAFHLNDKYISVKELWESWKISEVHNWTVEETIEWLVTNVELPQYVQTFQENGVDGTTLPRLAVNNMHFITNILGIKDPIHKQKIVLKAMDVVLFGTPKLDRSYFKNVALVTSLIIAIGGCWFAYLQHKYSQQHLKKMMKDMDNLQKAEDALETLQAELHKAIQEQETAAQEKKYLEEKLQSESIKRADSDLSGKLPMSVEEISRLKLVEEELRITRQELNRAEKQLEDHRWLPPPSLQHWLQLTHEIELKSYNAKKGAAEMQLSAAKEGCEKLRRKRSSLMGAFRIAHGNSIDDVDSRILQAKAALTEVTQDLKERLHRWRQIEVLCGFSIVQNTGLIYLQSALQGSSLNGGLHMRPYRHGTLSSGSMINGSQDDLDDLDSLSTYAPSISADSIVSSTTMKRSRSTGGPDMLEPIVLLRCNDYRTMRTASTDNVRSMLEEDSGHSTTETNSIQSSQLDTDQRPHFALGGDSPLSECLPEVEDMILPRGPPPPVPPRTMVKSFSQDHSTPPRDVPPTHHSKSDSALDVDIGRVKKTSVVKNMTTALTVQSSLTPVIDDETNSTDSGSMVEDEMKKEKKKRFSLHMLRRSHKQKSS</sequence>
<dbReference type="GO" id="GO:0005886">
    <property type="term" value="C:plasma membrane"/>
    <property type="evidence" value="ECO:0007669"/>
    <property type="project" value="TreeGrafter"/>
</dbReference>
<evidence type="ECO:0000256" key="5">
    <source>
        <dbReference type="ARBA" id="ARBA00022723"/>
    </source>
</evidence>
<feature type="region of interest" description="Disordered" evidence="15">
    <location>
        <begin position="652"/>
        <end position="691"/>
    </location>
</feature>
<dbReference type="FunFam" id="1.10.287.3550:FF:000002">
    <property type="entry name" value="Stromal interaction molecule homolog"/>
    <property type="match status" value="1"/>
</dbReference>
<evidence type="ECO:0000256" key="2">
    <source>
        <dbReference type="ARBA" id="ARBA00022553"/>
    </source>
</evidence>
<dbReference type="GO" id="GO:0002115">
    <property type="term" value="P:store-operated calcium entry"/>
    <property type="evidence" value="ECO:0007669"/>
    <property type="project" value="TreeGrafter"/>
</dbReference>
<keyword evidence="1" id="KW-0813">Transport</keyword>
<evidence type="ECO:0000256" key="9">
    <source>
        <dbReference type="ARBA" id="ARBA00023054"/>
    </source>
</evidence>
<dbReference type="FunFam" id="1.10.150.50:FF:000009">
    <property type="entry name" value="Stromal interaction molecule 1"/>
    <property type="match status" value="1"/>
</dbReference>
<keyword evidence="2" id="KW-0597">Phosphoprotein</keyword>
<dbReference type="GO" id="GO:0005783">
    <property type="term" value="C:endoplasmic reticulum"/>
    <property type="evidence" value="ECO:0007669"/>
    <property type="project" value="TreeGrafter"/>
</dbReference>
<comment type="subcellular location">
    <subcellularLocation>
        <location evidence="13">Endomembrane system</location>
        <topology evidence="13">Single-pass type I membrane protein</topology>
    </subcellularLocation>
</comment>
<feature type="domain" description="SAM" evidence="18">
    <location>
        <begin position="123"/>
        <end position="182"/>
    </location>
</feature>
<evidence type="ECO:0000256" key="13">
    <source>
        <dbReference type="ARBA" id="ARBA00046288"/>
    </source>
</evidence>
<dbReference type="InterPro" id="IPR037608">
    <property type="entry name" value="STIM1/2"/>
</dbReference>
<evidence type="ECO:0000256" key="10">
    <source>
        <dbReference type="ARBA" id="ARBA00023065"/>
    </source>
</evidence>
<evidence type="ECO:0000256" key="3">
    <source>
        <dbReference type="ARBA" id="ARBA00022568"/>
    </source>
</evidence>
<name>T1JCG0_STRMM</name>
<keyword evidence="6 17" id="KW-0732">Signal</keyword>
<evidence type="ECO:0000313" key="19">
    <source>
        <dbReference type="EnsemblMetazoa" id="SMAR011471-PA"/>
    </source>
</evidence>
<feature type="signal peptide" evidence="17">
    <location>
        <begin position="1"/>
        <end position="22"/>
    </location>
</feature>
<dbReference type="eggNOG" id="KOG4403">
    <property type="taxonomic scope" value="Eukaryota"/>
</dbReference>
<dbReference type="InterPro" id="IPR001660">
    <property type="entry name" value="SAM"/>
</dbReference>
<proteinExistence type="predicted"/>
<dbReference type="Gene3D" id="1.10.150.50">
    <property type="entry name" value="Transcription Factor, Ets-1"/>
    <property type="match status" value="1"/>
</dbReference>
<dbReference type="STRING" id="126957.T1JCG0"/>
<dbReference type="SMART" id="SM00454">
    <property type="entry name" value="SAM"/>
    <property type="match status" value="1"/>
</dbReference>
<reference evidence="20" key="1">
    <citation type="submission" date="2011-05" db="EMBL/GenBank/DDBJ databases">
        <authorList>
            <person name="Richards S.R."/>
            <person name="Qu J."/>
            <person name="Jiang H."/>
            <person name="Jhangiani S.N."/>
            <person name="Agravi P."/>
            <person name="Goodspeed R."/>
            <person name="Gross S."/>
            <person name="Mandapat C."/>
            <person name="Jackson L."/>
            <person name="Mathew T."/>
            <person name="Pu L."/>
            <person name="Thornton R."/>
            <person name="Saada N."/>
            <person name="Wilczek-Boney K.B."/>
            <person name="Lee S."/>
            <person name="Kovar C."/>
            <person name="Wu Y."/>
            <person name="Scherer S.E."/>
            <person name="Worley K.C."/>
            <person name="Muzny D.M."/>
            <person name="Gibbs R."/>
        </authorList>
    </citation>
    <scope>NUCLEOTIDE SEQUENCE</scope>
    <source>
        <strain evidence="20">Brora</strain>
    </source>
</reference>
<dbReference type="InterPro" id="IPR032393">
    <property type="entry name" value="SOAR_STIM1/2"/>
</dbReference>
<evidence type="ECO:0000256" key="16">
    <source>
        <dbReference type="SAM" id="Phobius"/>
    </source>
</evidence>
<dbReference type="Gene3D" id="1.10.287.3550">
    <property type="match status" value="1"/>
</dbReference>
<feature type="transmembrane region" description="Helical" evidence="16">
    <location>
        <begin position="204"/>
        <end position="222"/>
    </location>
</feature>
<feature type="compositionally biased region" description="Polar residues" evidence="15">
    <location>
        <begin position="541"/>
        <end position="555"/>
    </location>
</feature>
<protein>
    <recommendedName>
        <fullName evidence="18">SAM domain-containing protein</fullName>
    </recommendedName>
</protein>
<dbReference type="CDD" id="cd11722">
    <property type="entry name" value="SOAR"/>
    <property type="match status" value="1"/>
</dbReference>
<evidence type="ECO:0000259" key="18">
    <source>
        <dbReference type="PROSITE" id="PS50105"/>
    </source>
</evidence>
<dbReference type="GO" id="GO:0005246">
    <property type="term" value="F:calcium channel regulator activity"/>
    <property type="evidence" value="ECO:0007669"/>
    <property type="project" value="InterPro"/>
</dbReference>
<reference evidence="19" key="2">
    <citation type="submission" date="2015-02" db="UniProtKB">
        <authorList>
            <consortium name="EnsemblMetazoa"/>
        </authorList>
    </citation>
    <scope>IDENTIFICATION</scope>
</reference>
<dbReference type="PhylomeDB" id="T1JCG0"/>
<evidence type="ECO:0000256" key="17">
    <source>
        <dbReference type="SAM" id="SignalP"/>
    </source>
</evidence>
<feature type="region of interest" description="Disordered" evidence="15">
    <location>
        <begin position="584"/>
        <end position="620"/>
    </location>
</feature>
<dbReference type="Pfam" id="PF07647">
    <property type="entry name" value="SAM_2"/>
    <property type="match status" value="1"/>
</dbReference>
<evidence type="ECO:0000256" key="1">
    <source>
        <dbReference type="ARBA" id="ARBA00022448"/>
    </source>
</evidence>
<keyword evidence="3" id="KW-0109">Calcium transport</keyword>
<feature type="compositionally biased region" description="Basic and acidic residues" evidence="15">
    <location>
        <begin position="31"/>
        <end position="41"/>
    </location>
</feature>
<dbReference type="PROSITE" id="PS50105">
    <property type="entry name" value="SAM_DOMAIN"/>
    <property type="match status" value="1"/>
</dbReference>
<evidence type="ECO:0000313" key="20">
    <source>
        <dbReference type="Proteomes" id="UP000014500"/>
    </source>
</evidence>
<evidence type="ECO:0000256" key="7">
    <source>
        <dbReference type="ARBA" id="ARBA00022837"/>
    </source>
</evidence>
<evidence type="ECO:0000256" key="14">
    <source>
        <dbReference type="SAM" id="Coils"/>
    </source>
</evidence>
<dbReference type="EMBL" id="JH432064">
    <property type="status" value="NOT_ANNOTATED_CDS"/>
    <property type="molecule type" value="Genomic_DNA"/>
</dbReference>
<dbReference type="FunFam" id="1.10.238.180:FF:000001">
    <property type="entry name" value="Stromal interaction molecule 1"/>
    <property type="match status" value="1"/>
</dbReference>
<keyword evidence="20" id="KW-1185">Reference proteome</keyword>
<dbReference type="Proteomes" id="UP000014500">
    <property type="component" value="Unassembled WGS sequence"/>
</dbReference>
<feature type="coiled-coil region" evidence="14">
    <location>
        <begin position="302"/>
        <end position="329"/>
    </location>
</feature>
<keyword evidence="12" id="KW-0325">Glycoprotein</keyword>
<feature type="compositionally biased region" description="Basic residues" evidence="15">
    <location>
        <begin position="672"/>
        <end position="691"/>
    </location>
</feature>
<dbReference type="CDD" id="cd09504">
    <property type="entry name" value="SAM_STIM-1_2-like"/>
    <property type="match status" value="1"/>
</dbReference>
<feature type="coiled-coil region" evidence="14">
    <location>
        <begin position="231"/>
        <end position="275"/>
    </location>
</feature>
<dbReference type="Gene3D" id="1.20.5.340">
    <property type="match status" value="1"/>
</dbReference>
<feature type="chain" id="PRO_5004580165" description="SAM domain-containing protein" evidence="17">
    <location>
        <begin position="23"/>
        <end position="691"/>
    </location>
</feature>
<feature type="region of interest" description="Disordered" evidence="15">
    <location>
        <begin position="22"/>
        <end position="43"/>
    </location>
</feature>
<evidence type="ECO:0000256" key="8">
    <source>
        <dbReference type="ARBA" id="ARBA00022989"/>
    </source>
</evidence>
<dbReference type="HOGENOM" id="CLU_010588_0_1_1"/>
<evidence type="ECO:0000256" key="11">
    <source>
        <dbReference type="ARBA" id="ARBA00023136"/>
    </source>
</evidence>
<dbReference type="OMA" id="PCCHEEA"/>
<dbReference type="EnsemblMetazoa" id="SMAR011471-RA">
    <property type="protein sequence ID" value="SMAR011471-PA"/>
    <property type="gene ID" value="SMAR011471"/>
</dbReference>
<dbReference type="SUPFAM" id="SSF47769">
    <property type="entry name" value="SAM/Pointed domain"/>
    <property type="match status" value="1"/>
</dbReference>
<dbReference type="InterPro" id="IPR013761">
    <property type="entry name" value="SAM/pointed_sf"/>
</dbReference>
<dbReference type="Pfam" id="PF25578">
    <property type="entry name" value="EF-hand_STIM1"/>
    <property type="match status" value="1"/>
</dbReference>
<evidence type="ECO:0000256" key="4">
    <source>
        <dbReference type="ARBA" id="ARBA00022692"/>
    </source>
</evidence>
<keyword evidence="10" id="KW-0406">Ion transport</keyword>
<dbReference type="Gene3D" id="1.10.238.180">
    <property type="match status" value="1"/>
</dbReference>
<evidence type="ECO:0000256" key="6">
    <source>
        <dbReference type="ARBA" id="ARBA00022729"/>
    </source>
</evidence>
<dbReference type="GO" id="GO:0006874">
    <property type="term" value="P:intracellular calcium ion homeostasis"/>
    <property type="evidence" value="ECO:0007669"/>
    <property type="project" value="TreeGrafter"/>
</dbReference>
<feature type="region of interest" description="Disordered" evidence="15">
    <location>
        <begin position="534"/>
        <end position="561"/>
    </location>
</feature>
<dbReference type="GO" id="GO:0051049">
    <property type="term" value="P:regulation of transport"/>
    <property type="evidence" value="ECO:0007669"/>
    <property type="project" value="UniProtKB-ARBA"/>
</dbReference>
<dbReference type="Pfam" id="PF16533">
    <property type="entry name" value="SOAR"/>
    <property type="match status" value="1"/>
</dbReference>
<keyword evidence="5" id="KW-0479">Metal-binding</keyword>
<dbReference type="InterPro" id="IPR057835">
    <property type="entry name" value="EF-hand_STIM1/2"/>
</dbReference>